<evidence type="ECO:0000313" key="2">
    <source>
        <dbReference type="EMBL" id="KAB0392748.1"/>
    </source>
</evidence>
<dbReference type="AlphaFoldDB" id="A0A643BYK4"/>
<protein>
    <submittedName>
        <fullName evidence="2">Uncharacterized protein</fullName>
    </submittedName>
</protein>
<sequence length="75" mass="8550">MESGYVSEWGGEEGERTSLQPLPTHTLLSRSPLPQFYSTLEGKLPMYNTRIALPVAGRKDRFFDEEESEDEDNDV</sequence>
<comment type="caution">
    <text evidence="2">The sequence shown here is derived from an EMBL/GenBank/DDBJ whole genome shotgun (WGS) entry which is preliminary data.</text>
</comment>
<reference evidence="2 3" key="1">
    <citation type="journal article" date="2019" name="PLoS ONE">
        <title>Genomic analyses reveal an absence of contemporary introgressive admixture between fin whales and blue whales, despite known hybrids.</title>
        <authorList>
            <person name="Westbury M.V."/>
            <person name="Petersen B."/>
            <person name="Lorenzen E.D."/>
        </authorList>
    </citation>
    <scope>NUCLEOTIDE SEQUENCE [LARGE SCALE GENOMIC DNA]</scope>
    <source>
        <strain evidence="2">FinWhale-01</strain>
    </source>
</reference>
<dbReference type="EMBL" id="SGJD01003589">
    <property type="protein sequence ID" value="KAB0392748.1"/>
    <property type="molecule type" value="Genomic_DNA"/>
</dbReference>
<feature type="non-terminal residue" evidence="2">
    <location>
        <position position="75"/>
    </location>
</feature>
<feature type="compositionally biased region" description="Polar residues" evidence="1">
    <location>
        <begin position="17"/>
        <end position="26"/>
    </location>
</feature>
<evidence type="ECO:0000256" key="1">
    <source>
        <dbReference type="SAM" id="MobiDB-lite"/>
    </source>
</evidence>
<organism evidence="2 3">
    <name type="scientific">Balaenoptera physalus</name>
    <name type="common">Fin whale</name>
    <name type="synonym">Balaena physalus</name>
    <dbReference type="NCBI Taxonomy" id="9770"/>
    <lineage>
        <taxon>Eukaryota</taxon>
        <taxon>Metazoa</taxon>
        <taxon>Chordata</taxon>
        <taxon>Craniata</taxon>
        <taxon>Vertebrata</taxon>
        <taxon>Euteleostomi</taxon>
        <taxon>Mammalia</taxon>
        <taxon>Eutheria</taxon>
        <taxon>Laurasiatheria</taxon>
        <taxon>Artiodactyla</taxon>
        <taxon>Whippomorpha</taxon>
        <taxon>Cetacea</taxon>
        <taxon>Mysticeti</taxon>
        <taxon>Balaenopteridae</taxon>
        <taxon>Balaenoptera</taxon>
    </lineage>
</organism>
<proteinExistence type="predicted"/>
<dbReference type="Proteomes" id="UP000437017">
    <property type="component" value="Unassembled WGS sequence"/>
</dbReference>
<name>A0A643BYK4_BALPH</name>
<feature type="region of interest" description="Disordered" evidence="1">
    <location>
        <begin position="1"/>
        <end position="26"/>
    </location>
</feature>
<keyword evidence="3" id="KW-1185">Reference proteome</keyword>
<evidence type="ECO:0000313" key="3">
    <source>
        <dbReference type="Proteomes" id="UP000437017"/>
    </source>
</evidence>
<gene>
    <name evidence="2" type="ORF">E2I00_011962</name>
</gene>
<accession>A0A643BYK4</accession>